<sequence>MNVEHALRLLRDCAYRFWDDQGTDEIGALLAEARACYDAAEGADPATVAIGRSLIAAYELRLCTDVEHEVNSGWDYDMDGPPFNGVEEEDWDEVTGPAAERAAEAARAAIDADPEDPLVPIHLGHALSWLGDRDGAVAAYHEALRRDPGDDLAETCLEQLEAEVPHYQEPEPRSYAFVVLREESRISNSEWAESGHVFGTFGQVRAAADGMLGNSGDLTREDLDGFIKLELTVHRPGRDAIVVPDLVKHVPREPDGGPFRIEWADVRVDDISESVLALGRPVRIGNLLHF</sequence>
<dbReference type="PROSITE" id="PS50005">
    <property type="entry name" value="TPR"/>
    <property type="match status" value="1"/>
</dbReference>
<keyword evidence="1" id="KW-0802">TPR repeat</keyword>
<keyword evidence="3" id="KW-1185">Reference proteome</keyword>
<reference evidence="2" key="1">
    <citation type="submission" date="2021-03" db="EMBL/GenBank/DDBJ databases">
        <authorList>
            <person name="Kanchanasin P."/>
            <person name="Saeng-In P."/>
            <person name="Phongsopitanun W."/>
            <person name="Yuki M."/>
            <person name="Kudo T."/>
            <person name="Ohkuma M."/>
            <person name="Tanasupawat S."/>
        </authorList>
    </citation>
    <scope>NUCLEOTIDE SEQUENCE</scope>
    <source>
        <strain evidence="2">GKU 128</strain>
    </source>
</reference>
<evidence type="ECO:0008006" key="4">
    <source>
        <dbReference type="Google" id="ProtNLM"/>
    </source>
</evidence>
<dbReference type="EMBL" id="JAGEOJ010000020">
    <property type="protein sequence ID" value="MBO2453447.1"/>
    <property type="molecule type" value="Genomic_DNA"/>
</dbReference>
<gene>
    <name evidence="2" type="ORF">J4573_40585</name>
</gene>
<dbReference type="Gene3D" id="1.25.40.10">
    <property type="entry name" value="Tetratricopeptide repeat domain"/>
    <property type="match status" value="1"/>
</dbReference>
<comment type="caution">
    <text evidence="2">The sequence shown here is derived from an EMBL/GenBank/DDBJ whole genome shotgun (WGS) entry which is preliminary data.</text>
</comment>
<dbReference type="InterPro" id="IPR019734">
    <property type="entry name" value="TPR_rpt"/>
</dbReference>
<proteinExistence type="predicted"/>
<organism evidence="2 3">
    <name type="scientific">Actinomadura barringtoniae</name>
    <dbReference type="NCBI Taxonomy" id="1427535"/>
    <lineage>
        <taxon>Bacteria</taxon>
        <taxon>Bacillati</taxon>
        <taxon>Actinomycetota</taxon>
        <taxon>Actinomycetes</taxon>
        <taxon>Streptosporangiales</taxon>
        <taxon>Thermomonosporaceae</taxon>
        <taxon>Actinomadura</taxon>
    </lineage>
</organism>
<dbReference type="AlphaFoldDB" id="A0A939PIC3"/>
<dbReference type="Proteomes" id="UP000669179">
    <property type="component" value="Unassembled WGS sequence"/>
</dbReference>
<accession>A0A939PIC3</accession>
<evidence type="ECO:0000313" key="2">
    <source>
        <dbReference type="EMBL" id="MBO2453447.1"/>
    </source>
</evidence>
<evidence type="ECO:0000256" key="1">
    <source>
        <dbReference type="PROSITE-ProRule" id="PRU00339"/>
    </source>
</evidence>
<dbReference type="InterPro" id="IPR011990">
    <property type="entry name" value="TPR-like_helical_dom_sf"/>
</dbReference>
<protein>
    <recommendedName>
        <fullName evidence="4">Tetratricopeptide repeat protein</fullName>
    </recommendedName>
</protein>
<name>A0A939PIC3_9ACTN</name>
<dbReference type="SUPFAM" id="SSF48452">
    <property type="entry name" value="TPR-like"/>
    <property type="match status" value="1"/>
</dbReference>
<dbReference type="RefSeq" id="WP_208261463.1">
    <property type="nucleotide sequence ID" value="NZ_JAGEOJ010000020.1"/>
</dbReference>
<evidence type="ECO:0000313" key="3">
    <source>
        <dbReference type="Proteomes" id="UP000669179"/>
    </source>
</evidence>
<feature type="repeat" description="TPR" evidence="1">
    <location>
        <begin position="117"/>
        <end position="150"/>
    </location>
</feature>